<dbReference type="SUPFAM" id="SSF56300">
    <property type="entry name" value="Metallo-dependent phosphatases"/>
    <property type="match status" value="1"/>
</dbReference>
<dbReference type="SMART" id="SM01347">
    <property type="entry name" value="Mre11_DNA_bind"/>
    <property type="match status" value="1"/>
</dbReference>
<dbReference type="InterPro" id="IPR038487">
    <property type="entry name" value="Mre11_capping_dom"/>
</dbReference>
<dbReference type="PIRSF" id="PIRSF000882">
    <property type="entry name" value="DSB_repair_MRE11"/>
    <property type="match status" value="1"/>
</dbReference>
<dbReference type="GO" id="GO:0006303">
    <property type="term" value="P:double-strand break repair via nonhomologous end joining"/>
    <property type="evidence" value="ECO:0007669"/>
    <property type="project" value="TreeGrafter"/>
</dbReference>
<dbReference type="GO" id="GO:0030145">
    <property type="term" value="F:manganese ion binding"/>
    <property type="evidence" value="ECO:0007669"/>
    <property type="project" value="UniProtKB-UniRule"/>
</dbReference>
<dbReference type="InterPro" id="IPR041796">
    <property type="entry name" value="Mre11_N"/>
</dbReference>
<evidence type="ECO:0000256" key="7">
    <source>
        <dbReference type="ARBA" id="ARBA00022723"/>
    </source>
</evidence>
<evidence type="ECO:0000256" key="6">
    <source>
        <dbReference type="ARBA" id="ARBA00022722"/>
    </source>
</evidence>
<reference evidence="20 21" key="1">
    <citation type="submission" date="2022-07" db="EMBL/GenBank/DDBJ databases">
        <title>Genome-wide signatures of adaptation to extreme environments.</title>
        <authorList>
            <person name="Cho C.H."/>
            <person name="Yoon H.S."/>
        </authorList>
    </citation>
    <scope>NUCLEOTIDE SEQUENCE [LARGE SCALE GENOMIC DNA]</scope>
    <source>
        <strain evidence="20 21">DBV 063 E5</strain>
    </source>
</reference>
<dbReference type="InterPro" id="IPR007281">
    <property type="entry name" value="Mre11_DNA-bd"/>
</dbReference>
<dbReference type="Proteomes" id="UP001301350">
    <property type="component" value="Unassembled WGS sequence"/>
</dbReference>
<evidence type="ECO:0000313" key="21">
    <source>
        <dbReference type="Proteomes" id="UP001301350"/>
    </source>
</evidence>
<keyword evidence="11 16" id="KW-0269">Exonuclease</keyword>
<evidence type="ECO:0000256" key="9">
    <source>
        <dbReference type="ARBA" id="ARBA00022763"/>
    </source>
</evidence>
<dbReference type="PANTHER" id="PTHR10139:SF1">
    <property type="entry name" value="DOUBLE-STRAND BREAK REPAIR PROTEIN MRE11"/>
    <property type="match status" value="1"/>
</dbReference>
<evidence type="ECO:0000256" key="3">
    <source>
        <dbReference type="ARBA" id="ARBA00004286"/>
    </source>
</evidence>
<comment type="subcellular location">
    <subcellularLocation>
        <location evidence="3">Chromosome</location>
    </subcellularLocation>
    <subcellularLocation>
        <location evidence="2 16">Nucleus</location>
    </subcellularLocation>
</comment>
<gene>
    <name evidence="20" type="ORF">CDCA_CDCA11G3226</name>
</gene>
<dbReference type="GO" id="GO:0007095">
    <property type="term" value="P:mitotic G2 DNA damage checkpoint signaling"/>
    <property type="evidence" value="ECO:0007669"/>
    <property type="project" value="TreeGrafter"/>
</dbReference>
<evidence type="ECO:0000256" key="2">
    <source>
        <dbReference type="ARBA" id="ARBA00004123"/>
    </source>
</evidence>
<dbReference type="GO" id="GO:0008296">
    <property type="term" value="F:3'-5'-DNA exonuclease activity"/>
    <property type="evidence" value="ECO:0007669"/>
    <property type="project" value="InterPro"/>
</dbReference>
<evidence type="ECO:0000256" key="18">
    <source>
        <dbReference type="SAM" id="MobiDB-lite"/>
    </source>
</evidence>
<comment type="caution">
    <text evidence="20">The sequence shown here is derived from an EMBL/GenBank/DDBJ whole genome shotgun (WGS) entry which is preliminary data.</text>
</comment>
<dbReference type="Pfam" id="PF04152">
    <property type="entry name" value="Mre11_DNA_bind"/>
    <property type="match status" value="1"/>
</dbReference>
<keyword evidence="5" id="KW-0158">Chromosome</keyword>
<keyword evidence="15 16" id="KW-0469">Meiosis</keyword>
<evidence type="ECO:0000256" key="15">
    <source>
        <dbReference type="ARBA" id="ARBA00023254"/>
    </source>
</evidence>
<keyword evidence="7" id="KW-0479">Metal-binding</keyword>
<keyword evidence="6 16" id="KW-0540">Nuclease</keyword>
<dbReference type="GO" id="GO:0035861">
    <property type="term" value="C:site of double-strand break"/>
    <property type="evidence" value="ECO:0007669"/>
    <property type="project" value="TreeGrafter"/>
</dbReference>
<dbReference type="InterPro" id="IPR003701">
    <property type="entry name" value="Mre11"/>
</dbReference>
<evidence type="ECO:0000256" key="8">
    <source>
        <dbReference type="ARBA" id="ARBA00022759"/>
    </source>
</evidence>
<feature type="active site" description="Proton donor" evidence="17">
    <location>
        <position position="135"/>
    </location>
</feature>
<evidence type="ECO:0000256" key="16">
    <source>
        <dbReference type="PIRNR" id="PIRNR000882"/>
    </source>
</evidence>
<dbReference type="EMBL" id="JANCYW010000011">
    <property type="protein sequence ID" value="KAK4537201.1"/>
    <property type="molecule type" value="Genomic_DNA"/>
</dbReference>
<evidence type="ECO:0000256" key="5">
    <source>
        <dbReference type="ARBA" id="ARBA00022454"/>
    </source>
</evidence>
<name>A0AAV9IYH3_CYACA</name>
<evidence type="ECO:0000256" key="11">
    <source>
        <dbReference type="ARBA" id="ARBA00022839"/>
    </source>
</evidence>
<dbReference type="GO" id="GO:0030870">
    <property type="term" value="C:Mre11 complex"/>
    <property type="evidence" value="ECO:0007669"/>
    <property type="project" value="UniProtKB-UniRule"/>
</dbReference>
<keyword evidence="8 16" id="KW-0255">Endonuclease</keyword>
<dbReference type="PANTHER" id="PTHR10139">
    <property type="entry name" value="DOUBLE-STRAND BREAK REPAIR PROTEIN MRE11"/>
    <property type="match status" value="1"/>
</dbReference>
<evidence type="ECO:0000256" key="10">
    <source>
        <dbReference type="ARBA" id="ARBA00022801"/>
    </source>
</evidence>
<comment type="cofactor">
    <cofactor evidence="1 16">
        <name>Mn(2+)</name>
        <dbReference type="ChEBI" id="CHEBI:29035"/>
    </cofactor>
</comment>
<keyword evidence="10 16" id="KW-0378">Hydrolase</keyword>
<evidence type="ECO:0000313" key="20">
    <source>
        <dbReference type="EMBL" id="KAK4537201.1"/>
    </source>
</evidence>
<keyword evidence="12 16" id="KW-0234">DNA repair</keyword>
<sequence>MEETKEPLRDHPADPADTLRIVVSTDNHLGYEERDGVRGNDTFHTFAEVLRLAQGHRADMLLLGGDLFHENKPSRECLYRTMCLLRDAVFSDGGCGCRLHVDEASAALMHNEQGVNFLDAELGVALPIFCIHGNHDDPTSSSRAHLSALDLLQVSKYVNYFGVATDNDDIHIRPVMLQKGRTRLALYGLGNVRDERLYATWHIEKRVVFEEPPPSTDALDGDCLRLFVLHQNRERRGYAKAIHRDGIPEWMDLVVWGHEHPCRIQLEGSQPAVTQPGSTVATSLIDGEARPKHVGLLEVCGRRWRWTPIRLQTVRPFHFESLALREVPELPIDDAAAVERYLAARVTELVQQLNAEFDERHRRLGERVLPSRLRLPLIRLRVDHSGGYPTLSPARFGRIFIGQVANNKDILLFQRRAGRPLSCWSPHQLARRRQTLVRGVIPDAADEQPQQRQASGAAKETEPPVTVPDLLSALLRQHPIQLEVLTERELEEALERFVLKSEPRAIQEYVQQRIEEVCTLVARSSTDVENVDPVTMGKLARLSYHEQLAARAMRQREEAAERLGMGRGAGHVVSGEVARRGRSGGEDADDGSVGGSTDADSEDDSGRRALHASGEAARGEAHDVHDVIGGDGRTSPNSSPPLRQRKRQAVKRETVTRHHAPL</sequence>
<accession>A0AAV9IYH3</accession>
<comment type="function">
    <text evidence="16">Core component of the MRN complex, which plays a central role in double-strand break (DSB) repair, DNA recombination, maintenance of telomere integrity and meiosis. The MRN complex is involved in the repair of DNA double-strand breaks (DSBs) via homologous recombination (HR), an error-free mechanism which primarily occurs during S and G2 phases. The complex (1) mediates the end resection of damaged DNA, which generates proper single-stranded DNA, a key initial steps in HR, and is (2) required for the recruitment of other repair factors and efficient activation of ATM and ATR upon DNA damage. Within the MRN complex, MRE11 possesses both single-strand endonuclease activity and double-strand-specific 3'-5' exonuclease activity. MRE11 first endonucleolytically cleaves the 5' strand at DNA DSB ends to prevent non-homologous end joining (NHEJ) and licence HR. It then generates a single-stranded DNA gap via 3' to 5' exonucleolytic degradation, which is required for single-strand invasion and recombination.</text>
</comment>
<keyword evidence="9 16" id="KW-0227">DNA damage</keyword>
<dbReference type="InterPro" id="IPR004843">
    <property type="entry name" value="Calcineurin-like_PHP"/>
</dbReference>
<dbReference type="GO" id="GO:0000014">
    <property type="term" value="F:single-stranded DNA endodeoxyribonuclease activity"/>
    <property type="evidence" value="ECO:0007669"/>
    <property type="project" value="TreeGrafter"/>
</dbReference>
<dbReference type="Gene3D" id="3.60.21.10">
    <property type="match status" value="1"/>
</dbReference>
<protein>
    <recommendedName>
        <fullName evidence="16">Double-strand break repair protein</fullName>
    </recommendedName>
</protein>
<evidence type="ECO:0000256" key="12">
    <source>
        <dbReference type="ARBA" id="ARBA00023204"/>
    </source>
</evidence>
<keyword evidence="13 16" id="KW-0464">Manganese</keyword>
<feature type="compositionally biased region" description="Basic and acidic residues" evidence="18">
    <location>
        <begin position="617"/>
        <end position="628"/>
    </location>
</feature>
<organism evidence="20 21">
    <name type="scientific">Cyanidium caldarium</name>
    <name type="common">Red alga</name>
    <dbReference type="NCBI Taxonomy" id="2771"/>
    <lineage>
        <taxon>Eukaryota</taxon>
        <taxon>Rhodophyta</taxon>
        <taxon>Bangiophyceae</taxon>
        <taxon>Cyanidiales</taxon>
        <taxon>Cyanidiaceae</taxon>
        <taxon>Cyanidium</taxon>
    </lineage>
</organism>
<evidence type="ECO:0000256" key="13">
    <source>
        <dbReference type="ARBA" id="ARBA00023211"/>
    </source>
</evidence>
<dbReference type="InterPro" id="IPR029052">
    <property type="entry name" value="Metallo-depent_PP-like"/>
</dbReference>
<evidence type="ECO:0000256" key="4">
    <source>
        <dbReference type="ARBA" id="ARBA00009028"/>
    </source>
</evidence>
<feature type="region of interest" description="Disordered" evidence="18">
    <location>
        <begin position="560"/>
        <end position="662"/>
    </location>
</feature>
<dbReference type="Gene3D" id="3.30.110.110">
    <property type="entry name" value="Mre11, capping domain"/>
    <property type="match status" value="1"/>
</dbReference>
<dbReference type="AlphaFoldDB" id="A0AAV9IYH3"/>
<keyword evidence="14 16" id="KW-0539">Nucleus</keyword>
<dbReference type="Pfam" id="PF00149">
    <property type="entry name" value="Metallophos"/>
    <property type="match status" value="1"/>
</dbReference>
<evidence type="ECO:0000259" key="19">
    <source>
        <dbReference type="SMART" id="SM01347"/>
    </source>
</evidence>
<keyword evidence="21" id="KW-1185">Reference proteome</keyword>
<evidence type="ECO:0000256" key="1">
    <source>
        <dbReference type="ARBA" id="ARBA00001936"/>
    </source>
</evidence>
<dbReference type="GO" id="GO:0000723">
    <property type="term" value="P:telomere maintenance"/>
    <property type="evidence" value="ECO:0007669"/>
    <property type="project" value="TreeGrafter"/>
</dbReference>
<dbReference type="GO" id="GO:0097552">
    <property type="term" value="P:mitochondrial double-strand break repair via homologous recombination"/>
    <property type="evidence" value="ECO:0007669"/>
    <property type="project" value="TreeGrafter"/>
</dbReference>
<dbReference type="GO" id="GO:0042138">
    <property type="term" value="P:meiotic DNA double-strand break formation"/>
    <property type="evidence" value="ECO:0007669"/>
    <property type="project" value="TreeGrafter"/>
</dbReference>
<dbReference type="GO" id="GO:0000724">
    <property type="term" value="P:double-strand break repair via homologous recombination"/>
    <property type="evidence" value="ECO:0007669"/>
    <property type="project" value="TreeGrafter"/>
</dbReference>
<dbReference type="CDD" id="cd00840">
    <property type="entry name" value="MPP_Mre11_N"/>
    <property type="match status" value="1"/>
</dbReference>
<evidence type="ECO:0000256" key="14">
    <source>
        <dbReference type="ARBA" id="ARBA00023242"/>
    </source>
</evidence>
<proteinExistence type="inferred from homology"/>
<feature type="domain" description="Mre11 DNA-binding" evidence="19">
    <location>
        <begin position="304"/>
        <end position="497"/>
    </location>
</feature>
<comment type="similarity">
    <text evidence="4 16">Belongs to the MRE11/RAD32 family.</text>
</comment>
<feature type="region of interest" description="Disordered" evidence="18">
    <location>
        <begin position="443"/>
        <end position="464"/>
    </location>
</feature>
<evidence type="ECO:0000256" key="17">
    <source>
        <dbReference type="PIRSR" id="PIRSR000882-1"/>
    </source>
</evidence>